<feature type="compositionally biased region" description="Polar residues" evidence="1">
    <location>
        <begin position="20"/>
        <end position="34"/>
    </location>
</feature>
<keyword evidence="3" id="KW-1185">Reference proteome</keyword>
<feature type="region of interest" description="Disordered" evidence="1">
    <location>
        <begin position="17"/>
        <end position="38"/>
    </location>
</feature>
<accession>A0ABW0R545</accession>
<dbReference type="RefSeq" id="WP_378113824.1">
    <property type="nucleotide sequence ID" value="NZ_JBHSNC010000056.1"/>
</dbReference>
<evidence type="ECO:0000313" key="2">
    <source>
        <dbReference type="EMBL" id="MFC5531866.1"/>
    </source>
</evidence>
<proteinExistence type="predicted"/>
<comment type="caution">
    <text evidence="2">The sequence shown here is derived from an EMBL/GenBank/DDBJ whole genome shotgun (WGS) entry which is preliminary data.</text>
</comment>
<name>A0ABW0R545_9BACL</name>
<evidence type="ECO:0000313" key="3">
    <source>
        <dbReference type="Proteomes" id="UP001596108"/>
    </source>
</evidence>
<organism evidence="2 3">
    <name type="scientific">Cohnella yongneupensis</name>
    <dbReference type="NCBI Taxonomy" id="425006"/>
    <lineage>
        <taxon>Bacteria</taxon>
        <taxon>Bacillati</taxon>
        <taxon>Bacillota</taxon>
        <taxon>Bacilli</taxon>
        <taxon>Bacillales</taxon>
        <taxon>Paenibacillaceae</taxon>
        <taxon>Cohnella</taxon>
    </lineage>
</organism>
<protein>
    <submittedName>
        <fullName evidence="2">Uncharacterized protein</fullName>
    </submittedName>
</protein>
<dbReference type="EMBL" id="JBHSNC010000056">
    <property type="protein sequence ID" value="MFC5531866.1"/>
    <property type="molecule type" value="Genomic_DNA"/>
</dbReference>
<dbReference type="Proteomes" id="UP001596108">
    <property type="component" value="Unassembled WGS sequence"/>
</dbReference>
<sequence>MPDLVGGKSLFLAKADAGSMASNTEQGHSASATYRQRDGPSRVLWGMAGVAGNERKVGCGACGVAGYEQSVGSSVERRKRAIGWQQVRGGKARCIGEQ</sequence>
<gene>
    <name evidence="2" type="ORF">ACFPQ4_20825</name>
</gene>
<evidence type="ECO:0000256" key="1">
    <source>
        <dbReference type="SAM" id="MobiDB-lite"/>
    </source>
</evidence>
<reference evidence="3" key="1">
    <citation type="journal article" date="2019" name="Int. J. Syst. Evol. Microbiol.">
        <title>The Global Catalogue of Microorganisms (GCM) 10K type strain sequencing project: providing services to taxonomists for standard genome sequencing and annotation.</title>
        <authorList>
            <consortium name="The Broad Institute Genomics Platform"/>
            <consortium name="The Broad Institute Genome Sequencing Center for Infectious Disease"/>
            <person name="Wu L."/>
            <person name="Ma J."/>
        </authorList>
    </citation>
    <scope>NUCLEOTIDE SEQUENCE [LARGE SCALE GENOMIC DNA]</scope>
    <source>
        <strain evidence="3">CGMCC 1.18578</strain>
    </source>
</reference>